<proteinExistence type="predicted"/>
<dbReference type="EMBL" id="JBHRTA010000031">
    <property type="protein sequence ID" value="MFC3198129.1"/>
    <property type="molecule type" value="Genomic_DNA"/>
</dbReference>
<reference evidence="2" key="1">
    <citation type="journal article" date="2019" name="Int. J. Syst. Evol. Microbiol.">
        <title>The Global Catalogue of Microorganisms (GCM) 10K type strain sequencing project: providing services to taxonomists for standard genome sequencing and annotation.</title>
        <authorList>
            <consortium name="The Broad Institute Genomics Platform"/>
            <consortium name="The Broad Institute Genome Sequencing Center for Infectious Disease"/>
            <person name="Wu L."/>
            <person name="Ma J."/>
        </authorList>
    </citation>
    <scope>NUCLEOTIDE SEQUENCE [LARGE SCALE GENOMIC DNA]</scope>
    <source>
        <strain evidence="2">KCTC 52416</strain>
    </source>
</reference>
<sequence length="201" mass="23017">MNEATHISNQKQTASSAGWNDFHAEEKRYKNLMTRVDMVGSWYFGRGGNPFLNVSTSDGLAFALDCCYGPLMVIESCSDVLAEDAHRLTYRLVGSGVIHERVLALQFECKTLYIDIAVPVNIYLHLLLCLNELLAPYYELRRYSRYIAANGDIILPLKPAEWETLTKQKGARKVEAAFQRITERTELAIRPDLLTKERWWL</sequence>
<keyword evidence="2" id="KW-1185">Reference proteome</keyword>
<gene>
    <name evidence="1" type="ORF">ACFOET_10955</name>
</gene>
<name>A0ABV7JJG7_9SPHI</name>
<accession>A0ABV7JJG7</accession>
<dbReference type="RefSeq" id="WP_379022495.1">
    <property type="nucleotide sequence ID" value="NZ_JBHRTA010000031.1"/>
</dbReference>
<protein>
    <submittedName>
        <fullName evidence="1">Uncharacterized protein</fullName>
    </submittedName>
</protein>
<comment type="caution">
    <text evidence="1">The sequence shown here is derived from an EMBL/GenBank/DDBJ whole genome shotgun (WGS) entry which is preliminary data.</text>
</comment>
<evidence type="ECO:0000313" key="1">
    <source>
        <dbReference type="EMBL" id="MFC3198129.1"/>
    </source>
</evidence>
<evidence type="ECO:0000313" key="2">
    <source>
        <dbReference type="Proteomes" id="UP001595526"/>
    </source>
</evidence>
<organism evidence="1 2">
    <name type="scientific">Parapedobacter deserti</name>
    <dbReference type="NCBI Taxonomy" id="1912957"/>
    <lineage>
        <taxon>Bacteria</taxon>
        <taxon>Pseudomonadati</taxon>
        <taxon>Bacteroidota</taxon>
        <taxon>Sphingobacteriia</taxon>
        <taxon>Sphingobacteriales</taxon>
        <taxon>Sphingobacteriaceae</taxon>
        <taxon>Parapedobacter</taxon>
    </lineage>
</organism>
<dbReference type="Proteomes" id="UP001595526">
    <property type="component" value="Unassembled WGS sequence"/>
</dbReference>